<keyword evidence="1" id="KW-0175">Coiled coil</keyword>
<feature type="compositionally biased region" description="Polar residues" evidence="2">
    <location>
        <begin position="197"/>
        <end position="210"/>
    </location>
</feature>
<reference evidence="4" key="1">
    <citation type="journal article" date="2015" name="Proc. Natl. Acad. Sci. U.S.A.">
        <title>Genome sequence of the Asian Tiger mosquito, Aedes albopictus, reveals insights into its biology, genetics, and evolution.</title>
        <authorList>
            <person name="Chen X.G."/>
            <person name="Jiang X."/>
            <person name="Gu J."/>
            <person name="Xu M."/>
            <person name="Wu Y."/>
            <person name="Deng Y."/>
            <person name="Zhang C."/>
            <person name="Bonizzoni M."/>
            <person name="Dermauw W."/>
            <person name="Vontas J."/>
            <person name="Armbruster P."/>
            <person name="Huang X."/>
            <person name="Yang Y."/>
            <person name="Zhang H."/>
            <person name="He W."/>
            <person name="Peng H."/>
            <person name="Liu Y."/>
            <person name="Wu K."/>
            <person name="Chen J."/>
            <person name="Lirakis M."/>
            <person name="Topalis P."/>
            <person name="Van Leeuwen T."/>
            <person name="Hall A.B."/>
            <person name="Jiang X."/>
            <person name="Thorpe C."/>
            <person name="Mueller R.L."/>
            <person name="Sun C."/>
            <person name="Waterhouse R.M."/>
            <person name="Yan G."/>
            <person name="Tu Z.J."/>
            <person name="Fang X."/>
            <person name="James A.A."/>
        </authorList>
    </citation>
    <scope>NUCLEOTIDE SEQUENCE [LARGE SCALE GENOMIC DNA]</scope>
    <source>
        <strain evidence="4">Foshan</strain>
    </source>
</reference>
<dbReference type="RefSeq" id="XP_062703559.1">
    <property type="nucleotide sequence ID" value="XM_062847575.1"/>
</dbReference>
<evidence type="ECO:0000313" key="4">
    <source>
        <dbReference type="Proteomes" id="UP000069940"/>
    </source>
</evidence>
<accession>A0ABM1YMP7</accession>
<reference evidence="3" key="2">
    <citation type="submission" date="2025-05" db="UniProtKB">
        <authorList>
            <consortium name="EnsemblMetazoa"/>
        </authorList>
    </citation>
    <scope>IDENTIFICATION</scope>
    <source>
        <strain evidence="3">Foshan</strain>
    </source>
</reference>
<keyword evidence="4" id="KW-1185">Reference proteome</keyword>
<sequence>MPPKRTKATKSSNKARSCDLMGDQKRRCSALTDSANRLNQAEMDTKLQNLLADSQLDAGLFFVSVGTASTTNTPGFDSQDPLGSLEENSPDLALDPALDENTPELQFEKNQPIPMDLSMHDSSVLEADLEATGKSTPLKSLLLPMEVDDDLDDVPLVHLIPSSGTTKFPKIIKSYVQPPEKLLQSPARSPVREVDQQESQQPSPNSTSAPKPSENVAKDIATADQRDLHDEHSQKDLSAAPSVTAAQSLEENSSDPETDWKKKFEKADAENRELIEKLKKFRKKITLLEEEKAAADDAVLRFSKKLLAIEDQQKIPMVSVNHSYYSKTITVKLTSCPAQTLAFYLNIHALTPAGTIHHER</sequence>
<dbReference type="Proteomes" id="UP000069940">
    <property type="component" value="Unassembled WGS sequence"/>
</dbReference>
<dbReference type="EnsemblMetazoa" id="AALFPA23_010551.R14783">
    <property type="protein sequence ID" value="AALFPA23_010551.P14783"/>
    <property type="gene ID" value="AALFPA23_010551"/>
</dbReference>
<dbReference type="GeneID" id="109411757"/>
<feature type="region of interest" description="Disordered" evidence="2">
    <location>
        <begin position="1"/>
        <end position="21"/>
    </location>
</feature>
<evidence type="ECO:0000256" key="2">
    <source>
        <dbReference type="SAM" id="MobiDB-lite"/>
    </source>
</evidence>
<name>A0ABM1YMP7_AEDAL</name>
<organism evidence="3 4">
    <name type="scientific">Aedes albopictus</name>
    <name type="common">Asian tiger mosquito</name>
    <name type="synonym">Stegomyia albopicta</name>
    <dbReference type="NCBI Taxonomy" id="7160"/>
    <lineage>
        <taxon>Eukaryota</taxon>
        <taxon>Metazoa</taxon>
        <taxon>Ecdysozoa</taxon>
        <taxon>Arthropoda</taxon>
        <taxon>Hexapoda</taxon>
        <taxon>Insecta</taxon>
        <taxon>Pterygota</taxon>
        <taxon>Neoptera</taxon>
        <taxon>Endopterygota</taxon>
        <taxon>Diptera</taxon>
        <taxon>Nematocera</taxon>
        <taxon>Culicoidea</taxon>
        <taxon>Culicidae</taxon>
        <taxon>Culicinae</taxon>
        <taxon>Aedini</taxon>
        <taxon>Aedes</taxon>
        <taxon>Stegomyia</taxon>
    </lineage>
</organism>
<feature type="coiled-coil region" evidence="1">
    <location>
        <begin position="264"/>
        <end position="298"/>
    </location>
</feature>
<feature type="compositionally biased region" description="Basic and acidic residues" evidence="2">
    <location>
        <begin position="224"/>
        <end position="235"/>
    </location>
</feature>
<evidence type="ECO:0000313" key="3">
    <source>
        <dbReference type="EnsemblMetazoa" id="AALFPA23_010551.P14783"/>
    </source>
</evidence>
<protein>
    <submittedName>
        <fullName evidence="3">Uncharacterized protein</fullName>
    </submittedName>
</protein>
<evidence type="ECO:0000256" key="1">
    <source>
        <dbReference type="SAM" id="Coils"/>
    </source>
</evidence>
<proteinExistence type="predicted"/>
<feature type="region of interest" description="Disordered" evidence="2">
    <location>
        <begin position="179"/>
        <end position="261"/>
    </location>
</feature>